<keyword evidence="1" id="KW-0489">Methyltransferase</keyword>
<dbReference type="RefSeq" id="WP_025775097.1">
    <property type="nucleotide sequence ID" value="NZ_DF238840.1"/>
</dbReference>
<dbReference type="AlphaFoldDB" id="A0A0S6UEG3"/>
<sequence length="172" mass="18701">MIKLLGGVLIITTCGSLGLMVARGYRARIEQLRHLNAGLKMLETEIRYTATPLPLALIRVGNQLPGAIAHFFHTVAGVLKADAAAGALVAWERGLEDLRARGALEADDLEILRALGPMLGRSGVNDQVKNLEMTRQLLGQQQLAALEINNRQGRVWQTLGFLLGVTLVLLLY</sequence>
<organism evidence="1">
    <name type="scientific">Moorella thermoacetica Y72</name>
    <dbReference type="NCBI Taxonomy" id="1325331"/>
    <lineage>
        <taxon>Bacteria</taxon>
        <taxon>Bacillati</taxon>
        <taxon>Bacillota</taxon>
        <taxon>Clostridia</taxon>
        <taxon>Neomoorellales</taxon>
        <taxon>Neomoorellaceae</taxon>
        <taxon>Neomoorella</taxon>
    </lineage>
</organism>
<dbReference type="EMBL" id="DF238840">
    <property type="protein sequence ID" value="GAF27338.1"/>
    <property type="molecule type" value="Genomic_DNA"/>
</dbReference>
<dbReference type="Pfam" id="PF09548">
    <property type="entry name" value="Spore_III_AB"/>
    <property type="match status" value="1"/>
</dbReference>
<name>A0A0S6UEG3_NEOTH</name>
<keyword evidence="1" id="KW-0808">Transferase</keyword>
<evidence type="ECO:0000313" key="1">
    <source>
        <dbReference type="EMBL" id="GAF27338.1"/>
    </source>
</evidence>
<gene>
    <name evidence="1" type="ORF">MTY_2679</name>
</gene>
<proteinExistence type="predicted"/>
<accession>A0A0S6UEG3</accession>
<dbReference type="PIRSF" id="PIRSF021435">
    <property type="entry name" value="SpoIIIAB"/>
    <property type="match status" value="1"/>
</dbReference>
<dbReference type="InterPro" id="IPR014198">
    <property type="entry name" value="Spore_III_AB"/>
</dbReference>
<dbReference type="GO" id="GO:0008168">
    <property type="term" value="F:methyltransferase activity"/>
    <property type="evidence" value="ECO:0007669"/>
    <property type="project" value="UniProtKB-KW"/>
</dbReference>
<dbReference type="GO" id="GO:0032259">
    <property type="term" value="P:methylation"/>
    <property type="evidence" value="ECO:0007669"/>
    <property type="project" value="UniProtKB-KW"/>
</dbReference>
<reference evidence="1" key="1">
    <citation type="journal article" date="2014" name="Gene">
        <title>Genome-guided analysis of transformation efficiency and carbon dioxide assimilation by Moorella thermoacetica Y72.</title>
        <authorList>
            <person name="Tsukahara K."/>
            <person name="Kita A."/>
            <person name="Nakashimada Y."/>
            <person name="Hoshino T."/>
            <person name="Murakami K."/>
        </authorList>
    </citation>
    <scope>NUCLEOTIDE SEQUENCE [LARGE SCALE GENOMIC DNA]</scope>
    <source>
        <strain evidence="1">Y72</strain>
    </source>
</reference>
<protein>
    <submittedName>
        <fullName evidence="1">SAM-dependent methyltransferases</fullName>
    </submittedName>
</protein>
<dbReference type="Proteomes" id="UP000063718">
    <property type="component" value="Unassembled WGS sequence"/>
</dbReference>